<gene>
    <name evidence="1" type="ORF">UFOVP176_53</name>
</gene>
<reference evidence="1" key="1">
    <citation type="submission" date="2020-05" db="EMBL/GenBank/DDBJ databases">
        <authorList>
            <person name="Chiriac C."/>
            <person name="Salcher M."/>
            <person name="Ghai R."/>
            <person name="Kavagutti S V."/>
        </authorList>
    </citation>
    <scope>NUCLEOTIDE SEQUENCE</scope>
</reference>
<organism evidence="1">
    <name type="scientific">uncultured Caudovirales phage</name>
    <dbReference type="NCBI Taxonomy" id="2100421"/>
    <lineage>
        <taxon>Viruses</taxon>
        <taxon>Duplodnaviria</taxon>
        <taxon>Heunggongvirae</taxon>
        <taxon>Uroviricota</taxon>
        <taxon>Caudoviricetes</taxon>
        <taxon>Peduoviridae</taxon>
        <taxon>Maltschvirus</taxon>
        <taxon>Maltschvirus maltsch</taxon>
    </lineage>
</organism>
<accession>A0A6J7WJ63</accession>
<protein>
    <submittedName>
        <fullName evidence="1">Uncharacterized protein</fullName>
    </submittedName>
</protein>
<sequence length="165" mass="18164">MKQRLSLVEKAVIYSDVAKAQSLKGKEIMSDLKPVKISGELFWTKWMAEFNKAFNNDNDKYECTIGNISDDDAAKLTGLGIKVKHKDAMGNFIVAKSKYLFKPTDDSLKEVPIEALGNGSKCVAIVGSYTHRMSAKHGNAPSLKTVMVTEVKTYVPSTEVDDDAL</sequence>
<name>A0A6J7WJ63_9CAUD</name>
<dbReference type="EMBL" id="LR798224">
    <property type="protein sequence ID" value="CAB5195034.1"/>
    <property type="molecule type" value="Genomic_DNA"/>
</dbReference>
<evidence type="ECO:0000313" key="1">
    <source>
        <dbReference type="EMBL" id="CAB5195034.1"/>
    </source>
</evidence>
<proteinExistence type="predicted"/>